<dbReference type="Pfam" id="PF00106">
    <property type="entry name" value="adh_short"/>
    <property type="match status" value="1"/>
</dbReference>
<dbReference type="Gene3D" id="3.40.50.720">
    <property type="entry name" value="NAD(P)-binding Rossmann-like Domain"/>
    <property type="match status" value="1"/>
</dbReference>
<dbReference type="OMA" id="WIEGTER"/>
<keyword evidence="4" id="KW-0560">Oxidoreductase</keyword>
<dbReference type="PANTHER" id="PTHR15104:SF0">
    <property type="entry name" value="DIHYDROPTERIDINE REDUCTASE"/>
    <property type="match status" value="1"/>
</dbReference>
<evidence type="ECO:0000256" key="2">
    <source>
        <dbReference type="ARBA" id="ARBA00011738"/>
    </source>
</evidence>
<name>X6N9H8_RETFI</name>
<evidence type="ECO:0000256" key="3">
    <source>
        <dbReference type="ARBA" id="ARBA00022857"/>
    </source>
</evidence>
<dbReference type="EMBL" id="ASPP01010618">
    <property type="protein sequence ID" value="ETO22578.1"/>
    <property type="molecule type" value="Genomic_DNA"/>
</dbReference>
<dbReference type="GO" id="GO:0070402">
    <property type="term" value="F:NADPH binding"/>
    <property type="evidence" value="ECO:0007669"/>
    <property type="project" value="TreeGrafter"/>
</dbReference>
<evidence type="ECO:0000313" key="6">
    <source>
        <dbReference type="Proteomes" id="UP000023152"/>
    </source>
</evidence>
<dbReference type="GO" id="GO:0006559">
    <property type="term" value="P:L-phenylalanine catabolic process"/>
    <property type="evidence" value="ECO:0007669"/>
    <property type="project" value="TreeGrafter"/>
</dbReference>
<gene>
    <name evidence="5" type="ORF">RFI_14615</name>
</gene>
<accession>X6N9H8</accession>
<protein>
    <submittedName>
        <fullName evidence="5">Short-chain dehydrogenase/reductase SDR</fullName>
    </submittedName>
</protein>
<dbReference type="SUPFAM" id="SSF51735">
    <property type="entry name" value="NAD(P)-binding Rossmann-fold domains"/>
    <property type="match status" value="1"/>
</dbReference>
<keyword evidence="6" id="KW-1185">Reference proteome</keyword>
<dbReference type="AlphaFoldDB" id="X6N9H8"/>
<evidence type="ECO:0000256" key="4">
    <source>
        <dbReference type="ARBA" id="ARBA00023002"/>
    </source>
</evidence>
<dbReference type="Proteomes" id="UP000023152">
    <property type="component" value="Unassembled WGS sequence"/>
</dbReference>
<keyword evidence="3" id="KW-0521">NADP</keyword>
<dbReference type="OrthoDB" id="1204at2759"/>
<sequence length="270" mass="29809">MASSLRKALVYGGSGALGRGVLKQFSEQGWLTLSVDVASVPKESTQYVTSSCVIDKNAGSLEHFEKSSRAVEKFLKTHNAKTLDCVVHTAGGFVMDNHHENQEQFLEHMEQMYRINGLSACVATCLASRFLPETKTSKSNKVCILTGSYNAFHHWKAGVPVQIMMSYAISKAMLHQLVQCTDKCTTQNNAYDIMCILPKTIDTAANRKAMPDADISKWTPVPEIAKICYQMATHAKNYSNGGFYEIDTTNNVTSCRLVNVPDDMPKKAPL</sequence>
<evidence type="ECO:0000256" key="1">
    <source>
        <dbReference type="ARBA" id="ARBA00006484"/>
    </source>
</evidence>
<comment type="caution">
    <text evidence="5">The sequence shown here is derived from an EMBL/GenBank/DDBJ whole genome shotgun (WGS) entry which is preliminary data.</text>
</comment>
<evidence type="ECO:0000313" key="5">
    <source>
        <dbReference type="EMBL" id="ETO22578.1"/>
    </source>
</evidence>
<dbReference type="PANTHER" id="PTHR15104">
    <property type="entry name" value="DIHYDROPTERIDINE REDUCTASE"/>
    <property type="match status" value="1"/>
</dbReference>
<dbReference type="GO" id="GO:0070404">
    <property type="term" value="F:NADH binding"/>
    <property type="evidence" value="ECO:0007669"/>
    <property type="project" value="TreeGrafter"/>
</dbReference>
<organism evidence="5 6">
    <name type="scientific">Reticulomyxa filosa</name>
    <dbReference type="NCBI Taxonomy" id="46433"/>
    <lineage>
        <taxon>Eukaryota</taxon>
        <taxon>Sar</taxon>
        <taxon>Rhizaria</taxon>
        <taxon>Retaria</taxon>
        <taxon>Foraminifera</taxon>
        <taxon>Monothalamids</taxon>
        <taxon>Reticulomyxidae</taxon>
        <taxon>Reticulomyxa</taxon>
    </lineage>
</organism>
<dbReference type="GO" id="GO:0005737">
    <property type="term" value="C:cytoplasm"/>
    <property type="evidence" value="ECO:0007669"/>
    <property type="project" value="TreeGrafter"/>
</dbReference>
<dbReference type="GO" id="GO:0006729">
    <property type="term" value="P:tetrahydrobiopterin biosynthetic process"/>
    <property type="evidence" value="ECO:0007669"/>
    <property type="project" value="TreeGrafter"/>
</dbReference>
<dbReference type="InterPro" id="IPR002347">
    <property type="entry name" value="SDR_fam"/>
</dbReference>
<comment type="subunit">
    <text evidence="2">Homodimer.</text>
</comment>
<comment type="similarity">
    <text evidence="1">Belongs to the short-chain dehydrogenases/reductases (SDR) family.</text>
</comment>
<dbReference type="InterPro" id="IPR036291">
    <property type="entry name" value="NAD(P)-bd_dom_sf"/>
</dbReference>
<proteinExistence type="inferred from homology"/>
<reference evidence="5 6" key="1">
    <citation type="journal article" date="2013" name="Curr. Biol.">
        <title>The Genome of the Foraminiferan Reticulomyxa filosa.</title>
        <authorList>
            <person name="Glockner G."/>
            <person name="Hulsmann N."/>
            <person name="Schleicher M."/>
            <person name="Noegel A.A."/>
            <person name="Eichinger L."/>
            <person name="Gallinger C."/>
            <person name="Pawlowski J."/>
            <person name="Sierra R."/>
            <person name="Euteneuer U."/>
            <person name="Pillet L."/>
            <person name="Moustafa A."/>
            <person name="Platzer M."/>
            <person name="Groth M."/>
            <person name="Szafranski K."/>
            <person name="Schliwa M."/>
        </authorList>
    </citation>
    <scope>NUCLEOTIDE SEQUENCE [LARGE SCALE GENOMIC DNA]</scope>
</reference>
<dbReference type="GO" id="GO:0004155">
    <property type="term" value="F:6,7-dihydropteridine reductase activity"/>
    <property type="evidence" value="ECO:0007669"/>
    <property type="project" value="TreeGrafter"/>
</dbReference>